<gene>
    <name evidence="7" type="ORF">CARN1_0103</name>
</gene>
<evidence type="ECO:0000256" key="5">
    <source>
        <dbReference type="ARBA" id="ARBA00022833"/>
    </source>
</evidence>
<evidence type="ECO:0000313" key="7">
    <source>
        <dbReference type="EMBL" id="CBH74928.1"/>
    </source>
</evidence>
<dbReference type="GO" id="GO:0006508">
    <property type="term" value="P:proteolysis"/>
    <property type="evidence" value="ECO:0007669"/>
    <property type="project" value="UniProtKB-KW"/>
</dbReference>
<dbReference type="AlphaFoldDB" id="E6PEP3"/>
<keyword evidence="2" id="KW-0645">Protease</keyword>
<evidence type="ECO:0000256" key="4">
    <source>
        <dbReference type="ARBA" id="ARBA00022801"/>
    </source>
</evidence>
<dbReference type="PANTHER" id="PTHR15910">
    <property type="entry name" value="ARCHAEMETZINCIN"/>
    <property type="match status" value="1"/>
</dbReference>
<keyword evidence="4 7" id="KW-0378">Hydrolase</keyword>
<dbReference type="InterPro" id="IPR024079">
    <property type="entry name" value="MetalloPept_cat_dom_sf"/>
</dbReference>
<reference evidence="7" key="1">
    <citation type="submission" date="2009-10" db="EMBL/GenBank/DDBJ databases">
        <title>Diversity of trophic interactions inside an arsenic-rich microbial ecosystem.</title>
        <authorList>
            <person name="Bertin P.N."/>
            <person name="Heinrich-Salmeron A."/>
            <person name="Pelletier E."/>
            <person name="Goulhen-Chollet F."/>
            <person name="Arsene-Ploetze F."/>
            <person name="Gallien S."/>
            <person name="Calteau A."/>
            <person name="Vallenet D."/>
            <person name="Casiot C."/>
            <person name="Chane-Woon-Ming B."/>
            <person name="Giloteaux L."/>
            <person name="Barakat M."/>
            <person name="Bonnefoy V."/>
            <person name="Bruneel O."/>
            <person name="Chandler M."/>
            <person name="Cleiss J."/>
            <person name="Duran R."/>
            <person name="Elbaz-Poulichet F."/>
            <person name="Fonknechten N."/>
            <person name="Lauga B."/>
            <person name="Mornico D."/>
            <person name="Ortet P."/>
            <person name="Schaeffer C."/>
            <person name="Siguier P."/>
            <person name="Alexander Thil Smith A."/>
            <person name="Van Dorsselaer A."/>
            <person name="Weissenbach J."/>
            <person name="Medigue C."/>
            <person name="Le Paslier D."/>
        </authorList>
    </citation>
    <scope>NUCLEOTIDE SEQUENCE</scope>
</reference>
<dbReference type="Gene3D" id="3.40.390.10">
    <property type="entry name" value="Collagenase (Catalytic Domain)"/>
    <property type="match status" value="1"/>
</dbReference>
<dbReference type="GO" id="GO:0046872">
    <property type="term" value="F:metal ion binding"/>
    <property type="evidence" value="ECO:0007669"/>
    <property type="project" value="UniProtKB-KW"/>
</dbReference>
<dbReference type="PANTHER" id="PTHR15910:SF1">
    <property type="entry name" value="ARCHAEMETZINCIN-2"/>
    <property type="match status" value="1"/>
</dbReference>
<protein>
    <submittedName>
        <fullName evidence="7">Putative Archaemetzincin</fullName>
        <ecNumber evidence="7">3.-.-.-</ecNumber>
    </submittedName>
</protein>
<keyword evidence="3" id="KW-0479">Metal-binding</keyword>
<sequence length="178" mass="19844">MAKIIRLIPVNTVDARLADRLAVCIEERFLTGVRIERSLALARTALNATRNQLFAPTLYARIARGFPGQEGFALALTEFDCYKTSQRYLFADADANTGTGVVSFHRLRPEFYGEEPDPNLLFQRVLKEAVYALGRAMGLRSCHSPRCAMHATSSVFETDTKSPNLCEACLGRISRARQ</sequence>
<dbReference type="EC" id="3.-.-.-" evidence="7"/>
<dbReference type="GO" id="GO:0008237">
    <property type="term" value="F:metallopeptidase activity"/>
    <property type="evidence" value="ECO:0007669"/>
    <property type="project" value="UniProtKB-KW"/>
</dbReference>
<comment type="caution">
    <text evidence="7">The sequence shown here is derived from an EMBL/GenBank/DDBJ whole genome shotgun (WGS) entry which is preliminary data.</text>
</comment>
<proteinExistence type="predicted"/>
<evidence type="ECO:0000256" key="1">
    <source>
        <dbReference type="ARBA" id="ARBA00001947"/>
    </source>
</evidence>
<keyword evidence="5" id="KW-0862">Zinc</keyword>
<evidence type="ECO:0000256" key="3">
    <source>
        <dbReference type="ARBA" id="ARBA00022723"/>
    </source>
</evidence>
<accession>E6PEP3</accession>
<name>E6PEP3_9ZZZZ</name>
<evidence type="ECO:0000256" key="6">
    <source>
        <dbReference type="ARBA" id="ARBA00023049"/>
    </source>
</evidence>
<comment type="cofactor">
    <cofactor evidence="1">
        <name>Zn(2+)</name>
        <dbReference type="ChEBI" id="CHEBI:29105"/>
    </cofactor>
</comment>
<dbReference type="EMBL" id="CABL01000005">
    <property type="protein sequence ID" value="CBH74928.1"/>
    <property type="molecule type" value="Genomic_DNA"/>
</dbReference>
<evidence type="ECO:0000256" key="2">
    <source>
        <dbReference type="ARBA" id="ARBA00022670"/>
    </source>
</evidence>
<dbReference type="InterPro" id="IPR012962">
    <property type="entry name" value="Pept_M54_archaemetzincn"/>
</dbReference>
<keyword evidence="6" id="KW-0482">Metalloprotease</keyword>
<dbReference type="Pfam" id="PF07998">
    <property type="entry name" value="Peptidase_M54"/>
    <property type="match status" value="1"/>
</dbReference>
<dbReference type="CDD" id="cd11375">
    <property type="entry name" value="Peptidase_M54"/>
    <property type="match status" value="1"/>
</dbReference>
<organism evidence="7">
    <name type="scientific">mine drainage metagenome</name>
    <dbReference type="NCBI Taxonomy" id="410659"/>
    <lineage>
        <taxon>unclassified sequences</taxon>
        <taxon>metagenomes</taxon>
        <taxon>ecological metagenomes</taxon>
    </lineage>
</organism>